<keyword evidence="3" id="KW-1185">Reference proteome</keyword>
<name>A0A8H7VFD5_9FUNG</name>
<accession>A0A8H7VFD5</accession>
<gene>
    <name evidence="2" type="ORF">INT45_005158</name>
</gene>
<feature type="non-terminal residue" evidence="2">
    <location>
        <position position="1"/>
    </location>
</feature>
<reference evidence="2 3" key="1">
    <citation type="submission" date="2020-12" db="EMBL/GenBank/DDBJ databases">
        <title>Metabolic potential, ecology and presence of endohyphal bacteria is reflected in genomic diversity of Mucoromycotina.</title>
        <authorList>
            <person name="Muszewska A."/>
            <person name="Okrasinska A."/>
            <person name="Steczkiewicz K."/>
            <person name="Drgas O."/>
            <person name="Orlowska M."/>
            <person name="Perlinska-Lenart U."/>
            <person name="Aleksandrzak-Piekarczyk T."/>
            <person name="Szatraj K."/>
            <person name="Zielenkiewicz U."/>
            <person name="Pilsyk S."/>
            <person name="Malc E."/>
            <person name="Mieczkowski P."/>
            <person name="Kruszewska J.S."/>
            <person name="Biernat P."/>
            <person name="Pawlowska J."/>
        </authorList>
    </citation>
    <scope>NUCLEOTIDE SEQUENCE [LARGE SCALE GENOMIC DNA]</scope>
    <source>
        <strain evidence="2 3">CBS 142.35</strain>
    </source>
</reference>
<evidence type="ECO:0000256" key="1">
    <source>
        <dbReference type="SAM" id="MobiDB-lite"/>
    </source>
</evidence>
<dbReference type="OrthoDB" id="2287485at2759"/>
<feature type="region of interest" description="Disordered" evidence="1">
    <location>
        <begin position="113"/>
        <end position="193"/>
    </location>
</feature>
<proteinExistence type="predicted"/>
<dbReference type="EMBL" id="JAEPRB010000355">
    <property type="protein sequence ID" value="KAG2216832.1"/>
    <property type="molecule type" value="Genomic_DNA"/>
</dbReference>
<dbReference type="Proteomes" id="UP000646827">
    <property type="component" value="Unassembled WGS sequence"/>
</dbReference>
<evidence type="ECO:0000313" key="2">
    <source>
        <dbReference type="EMBL" id="KAG2216832.1"/>
    </source>
</evidence>
<comment type="caution">
    <text evidence="2">The sequence shown here is derived from an EMBL/GenBank/DDBJ whole genome shotgun (WGS) entry which is preliminary data.</text>
</comment>
<evidence type="ECO:0000313" key="3">
    <source>
        <dbReference type="Proteomes" id="UP000646827"/>
    </source>
</evidence>
<sequence length="574" mass="65799">SSVSEDNQWCLAHAQELSLQKYVEKYGFTNKQEANARYSNILSSKNFKNCTLRATLIDNFKRWKNTTFETEFWSKVALESKKNDAVVQLESQGIDTAVHFASEAGVCLREKRPAKEISSENSNIPIKRIKPTSLSEFQPPVKQHNDDEKYDTAIPEPHNQEGEEELDGFSQPSFWGCDEDDDNEQEPKSDLSVNHHIYRKGDYHLMEEANETDEDEEIDDDELTSLYPWIIENINLSKECHDFSEYCFAKTKPQELDDVGMLAIDNIYVFAESISNSITRHFDFFDKHNLIINTLKISDDLPSASPASYLWCGESGSVSKIKYWRDVQKKTIGFLNDAIESDNDIDLIIANILHRILAPMKIIGYVAKRGEDTFVHDVLAPMLDVIFSFDIHFNHFWCGNICLNKNFKDYKPDFGVFCNGLSKKYVVLVAEFKPSDGRQTLENDYIKIGKEMRIMLNDLLDIGVRSPVVCGILVMNDRMFTFKMHLASPKLYVMTELSRVQLVKSANDLALLPTIVTRLEQVKNISLETTKKVQTLSKSVRNGKTIAERSVPLYWMSKSNHLLERQNTKVESSN</sequence>
<dbReference type="AlphaFoldDB" id="A0A8H7VFD5"/>
<protein>
    <submittedName>
        <fullName evidence="2">Uncharacterized protein</fullName>
    </submittedName>
</protein>
<organism evidence="2 3">
    <name type="scientific">Circinella minor</name>
    <dbReference type="NCBI Taxonomy" id="1195481"/>
    <lineage>
        <taxon>Eukaryota</taxon>
        <taxon>Fungi</taxon>
        <taxon>Fungi incertae sedis</taxon>
        <taxon>Mucoromycota</taxon>
        <taxon>Mucoromycotina</taxon>
        <taxon>Mucoromycetes</taxon>
        <taxon>Mucorales</taxon>
        <taxon>Lichtheimiaceae</taxon>
        <taxon>Circinella</taxon>
    </lineage>
</organism>